<accession>A0ABR9Y152</accession>
<dbReference type="InterPro" id="IPR011059">
    <property type="entry name" value="Metal-dep_hydrolase_composite"/>
</dbReference>
<dbReference type="SUPFAM" id="SSF51338">
    <property type="entry name" value="Composite domain of metallo-dependent hydrolases"/>
    <property type="match status" value="1"/>
</dbReference>
<dbReference type="InterPro" id="IPR050378">
    <property type="entry name" value="Metallo-dep_Hydrolases_sf"/>
</dbReference>
<dbReference type="Proteomes" id="UP000647980">
    <property type="component" value="Unassembled WGS sequence"/>
</dbReference>
<sequence length="78" mass="8631">MYPQKGTVQTGSDADITIVDMDQKWKIDKQKLHSKSKVTAYDEKEITGKPVATIVNGVTVMENGEIVEELQGKPVLVK</sequence>
<keyword evidence="2" id="KW-1185">Reference proteome</keyword>
<evidence type="ECO:0000313" key="2">
    <source>
        <dbReference type="Proteomes" id="UP000647980"/>
    </source>
</evidence>
<evidence type="ECO:0000313" key="1">
    <source>
        <dbReference type="EMBL" id="MBF0754449.1"/>
    </source>
</evidence>
<proteinExistence type="predicted"/>
<evidence type="ECO:0008006" key="3">
    <source>
        <dbReference type="Google" id="ProtNLM"/>
    </source>
</evidence>
<dbReference type="PANTHER" id="PTHR11647">
    <property type="entry name" value="HYDRANTOINASE/DIHYDROPYRIMIDINASE FAMILY MEMBER"/>
    <property type="match status" value="1"/>
</dbReference>
<dbReference type="EMBL" id="JADGLW010000007">
    <property type="protein sequence ID" value="MBF0754449.1"/>
    <property type="molecule type" value="Genomic_DNA"/>
</dbReference>
<comment type="caution">
    <text evidence="1">The sequence shown here is derived from an EMBL/GenBank/DDBJ whole genome shotgun (WGS) entry which is preliminary data.</text>
</comment>
<reference evidence="1 2" key="1">
    <citation type="submission" date="2020-10" db="EMBL/GenBank/DDBJ databases">
        <title>Mouse Oral microbiota.</title>
        <authorList>
            <person name="Joseph S."/>
            <person name="Aduse-Opoku J."/>
        </authorList>
    </citation>
    <scope>NUCLEOTIDE SEQUENCE [LARGE SCALE GENOMIC DNA]</scope>
    <source>
        <strain evidence="1 2">19428wE5_W307</strain>
    </source>
</reference>
<protein>
    <recommendedName>
        <fullName evidence="3">Amidohydrolase-related domain-containing protein</fullName>
    </recommendedName>
</protein>
<dbReference type="PANTHER" id="PTHR11647:SF1">
    <property type="entry name" value="COLLAPSIN RESPONSE MEDIATOR PROTEIN"/>
    <property type="match status" value="1"/>
</dbReference>
<dbReference type="Gene3D" id="2.30.40.10">
    <property type="entry name" value="Urease, subunit C, domain 1"/>
    <property type="match status" value="1"/>
</dbReference>
<name>A0ABR9Y152_9STAP</name>
<organism evidence="1 2">
    <name type="scientific">Jeotgalicoccus nanhaiensis</name>
    <dbReference type="NCBI Taxonomy" id="568603"/>
    <lineage>
        <taxon>Bacteria</taxon>
        <taxon>Bacillati</taxon>
        <taxon>Bacillota</taxon>
        <taxon>Bacilli</taxon>
        <taxon>Bacillales</taxon>
        <taxon>Staphylococcaceae</taxon>
        <taxon>Jeotgalicoccus</taxon>
    </lineage>
</organism>
<gene>
    <name evidence="1" type="ORF">IR135_09265</name>
</gene>